<dbReference type="GO" id="GO:0005524">
    <property type="term" value="F:ATP binding"/>
    <property type="evidence" value="ECO:0007669"/>
    <property type="project" value="UniProtKB-KW"/>
</dbReference>
<dbReference type="InterPro" id="IPR005522">
    <property type="entry name" value="IPK"/>
</dbReference>
<comment type="caution">
    <text evidence="10">The sequence shown here is derived from an EMBL/GenBank/DDBJ whole genome shotgun (WGS) entry which is preliminary data.</text>
</comment>
<evidence type="ECO:0000256" key="5">
    <source>
        <dbReference type="ARBA" id="ARBA00022840"/>
    </source>
</evidence>
<feature type="region of interest" description="Disordered" evidence="9">
    <location>
        <begin position="1"/>
        <end position="25"/>
    </location>
</feature>
<dbReference type="AlphaFoldDB" id="A0A1V9X5W6"/>
<keyword evidence="2 8" id="KW-0808">Transferase</keyword>
<evidence type="ECO:0000313" key="11">
    <source>
        <dbReference type="Proteomes" id="UP000192247"/>
    </source>
</evidence>
<keyword evidence="11" id="KW-1185">Reference proteome</keyword>
<dbReference type="InParanoid" id="A0A1V9X5W6"/>
<comment type="similarity">
    <text evidence="1 8">Belongs to the inositol phosphokinase (IPK) family.</text>
</comment>
<evidence type="ECO:0000256" key="4">
    <source>
        <dbReference type="ARBA" id="ARBA00022777"/>
    </source>
</evidence>
<dbReference type="GO" id="GO:0005634">
    <property type="term" value="C:nucleus"/>
    <property type="evidence" value="ECO:0007669"/>
    <property type="project" value="TreeGrafter"/>
</dbReference>
<dbReference type="STRING" id="418985.A0A1V9X5W6"/>
<keyword evidence="4 8" id="KW-0418">Kinase</keyword>
<dbReference type="FunCoup" id="A0A1V9X5W6">
    <property type="interactions" value="971"/>
</dbReference>
<evidence type="ECO:0000256" key="2">
    <source>
        <dbReference type="ARBA" id="ARBA00022679"/>
    </source>
</evidence>
<keyword evidence="5" id="KW-0067">ATP-binding</keyword>
<dbReference type="SUPFAM" id="SSF56104">
    <property type="entry name" value="SAICAR synthase-like"/>
    <property type="match status" value="1"/>
</dbReference>
<dbReference type="GO" id="GO:0032958">
    <property type="term" value="P:inositol phosphate biosynthetic process"/>
    <property type="evidence" value="ECO:0007669"/>
    <property type="project" value="InterPro"/>
</dbReference>
<proteinExistence type="inferred from homology"/>
<dbReference type="Pfam" id="PF03770">
    <property type="entry name" value="IPK"/>
    <property type="match status" value="1"/>
</dbReference>
<evidence type="ECO:0000256" key="7">
    <source>
        <dbReference type="ARBA" id="ARBA00036525"/>
    </source>
</evidence>
<comment type="catalytic activity">
    <reaction evidence="6">
        <text>1D-myo-inositol 1,4,5-trisphosphate + 2 ATP = 1D-myo-inositol 1,3,4,5,6-pentakisphosphate + 2 ADP + 2 H(+)</text>
        <dbReference type="Rhea" id="RHEA:32359"/>
        <dbReference type="ChEBI" id="CHEBI:15378"/>
        <dbReference type="ChEBI" id="CHEBI:30616"/>
        <dbReference type="ChEBI" id="CHEBI:57733"/>
        <dbReference type="ChEBI" id="CHEBI:203600"/>
        <dbReference type="ChEBI" id="CHEBI:456216"/>
        <dbReference type="EC" id="2.7.1.151"/>
    </reaction>
</comment>
<dbReference type="GO" id="GO:0047326">
    <property type="term" value="F:inositol-1,3,4,6-tetrakisphosphate 5-kinase activity"/>
    <property type="evidence" value="ECO:0007669"/>
    <property type="project" value="RHEA"/>
</dbReference>
<sequence length="326" mass="37218">MDKRKRKFASESTDTSTGLSTSTGVATRDEEVPLIDDTLLLFHQVAGHRQGRGKTKLGLLLHVDGSILKPMAPGDGRSMCEYDFYVMISDHHKTCHVDINVNREACEDPVVHELVHITPAYLGQFNLQTFAQGQDGLCVPYIKLVDLTRSFELPCISDIKIGCITYDAPGATLEKVRERESKYLPAKKTGYQILGMRIYVGDKPERIGNEYCALLTEHNIDQGVKRFMSTNPECTQLIIDDLERIHRWFLGQKRFSFFGSSVLIVYEAKRCRALAKMIDFAHVHELKRADEDFIYGLENLIKHFRQCIPTRPSSPWRQYALRGRHI</sequence>
<dbReference type="PANTHER" id="PTHR12400">
    <property type="entry name" value="INOSITOL POLYPHOSPHATE KINASE"/>
    <property type="match status" value="1"/>
</dbReference>
<evidence type="ECO:0000256" key="1">
    <source>
        <dbReference type="ARBA" id="ARBA00007374"/>
    </source>
</evidence>
<dbReference type="OrthoDB" id="5958943at2759"/>
<reference evidence="10 11" key="1">
    <citation type="journal article" date="2017" name="Gigascience">
        <title>Draft genome of the honey bee ectoparasitic mite, Tropilaelaps mercedesae, is shaped by the parasitic life history.</title>
        <authorList>
            <person name="Dong X."/>
            <person name="Armstrong S.D."/>
            <person name="Xia D."/>
            <person name="Makepeace B.L."/>
            <person name="Darby A.C."/>
            <person name="Kadowaki T."/>
        </authorList>
    </citation>
    <scope>NUCLEOTIDE SEQUENCE [LARGE SCALE GENOMIC DNA]</scope>
    <source>
        <strain evidence="10">Wuxi-XJTLU</strain>
    </source>
</reference>
<organism evidence="10 11">
    <name type="scientific">Tropilaelaps mercedesae</name>
    <dbReference type="NCBI Taxonomy" id="418985"/>
    <lineage>
        <taxon>Eukaryota</taxon>
        <taxon>Metazoa</taxon>
        <taxon>Ecdysozoa</taxon>
        <taxon>Arthropoda</taxon>
        <taxon>Chelicerata</taxon>
        <taxon>Arachnida</taxon>
        <taxon>Acari</taxon>
        <taxon>Parasitiformes</taxon>
        <taxon>Mesostigmata</taxon>
        <taxon>Gamasina</taxon>
        <taxon>Dermanyssoidea</taxon>
        <taxon>Laelapidae</taxon>
        <taxon>Tropilaelaps</taxon>
    </lineage>
</organism>
<feature type="compositionally biased region" description="Low complexity" evidence="9">
    <location>
        <begin position="10"/>
        <end position="23"/>
    </location>
</feature>
<evidence type="ECO:0000256" key="9">
    <source>
        <dbReference type="SAM" id="MobiDB-lite"/>
    </source>
</evidence>
<gene>
    <name evidence="10" type="ORF">BIW11_01961</name>
</gene>
<name>A0A1V9X5W6_9ACAR</name>
<dbReference type="InterPro" id="IPR038286">
    <property type="entry name" value="IPK_sf"/>
</dbReference>
<evidence type="ECO:0000256" key="3">
    <source>
        <dbReference type="ARBA" id="ARBA00022741"/>
    </source>
</evidence>
<dbReference type="Proteomes" id="UP000192247">
    <property type="component" value="Unassembled WGS sequence"/>
</dbReference>
<protein>
    <recommendedName>
        <fullName evidence="8">Kinase</fullName>
        <ecNumber evidence="8">2.7.-.-</ecNumber>
    </recommendedName>
</protein>
<dbReference type="Gene3D" id="3.30.470.160">
    <property type="entry name" value="Inositol polyphosphate kinase"/>
    <property type="match status" value="1"/>
</dbReference>
<evidence type="ECO:0000313" key="10">
    <source>
        <dbReference type="EMBL" id="OQR68753.1"/>
    </source>
</evidence>
<evidence type="ECO:0000256" key="8">
    <source>
        <dbReference type="RuleBase" id="RU363090"/>
    </source>
</evidence>
<dbReference type="EC" id="2.7.-.-" evidence="8"/>
<accession>A0A1V9X5W6</accession>
<dbReference type="GO" id="GO:0008440">
    <property type="term" value="F:inositol-1,4,5-trisphosphate 3-kinase activity"/>
    <property type="evidence" value="ECO:0007669"/>
    <property type="project" value="TreeGrafter"/>
</dbReference>
<dbReference type="PANTHER" id="PTHR12400:SF51">
    <property type="entry name" value="INOSITOL POLYPHOSPHATE MULTIKINASE"/>
    <property type="match status" value="1"/>
</dbReference>
<evidence type="ECO:0000256" key="6">
    <source>
        <dbReference type="ARBA" id="ARBA00036164"/>
    </source>
</evidence>
<dbReference type="EMBL" id="MNPL01023378">
    <property type="protein sequence ID" value="OQR68753.1"/>
    <property type="molecule type" value="Genomic_DNA"/>
</dbReference>
<comment type="catalytic activity">
    <reaction evidence="7">
        <text>1D-myo-inositol 1,3,4,6-tetrakisphosphate + ATP = 1D-myo-inositol 1,3,4,5,6-pentakisphosphate + ADP + H(+)</text>
        <dbReference type="Rhea" id="RHEA:12717"/>
        <dbReference type="ChEBI" id="CHEBI:15378"/>
        <dbReference type="ChEBI" id="CHEBI:30616"/>
        <dbReference type="ChEBI" id="CHEBI:57660"/>
        <dbReference type="ChEBI" id="CHEBI:57733"/>
        <dbReference type="ChEBI" id="CHEBI:456216"/>
        <dbReference type="EC" id="2.7.1.140"/>
    </reaction>
</comment>
<dbReference type="GO" id="GO:0005737">
    <property type="term" value="C:cytoplasm"/>
    <property type="evidence" value="ECO:0007669"/>
    <property type="project" value="TreeGrafter"/>
</dbReference>
<keyword evidence="3" id="KW-0547">Nucleotide-binding</keyword>